<dbReference type="Gene3D" id="6.10.250.2940">
    <property type="match status" value="1"/>
</dbReference>
<accession>A0A0F9PWQ6</accession>
<name>A0A0F9PWQ6_9ZZZZ</name>
<sequence>MGEHYELRVLADFLHTGAQAVNTWARPTPKAVSGELERDERAEVVFAEIWSPVTGVGVEEELKKIIPVLDGEKRGEYVALSGIRSSVMAPPKGRIWGAKLYSFGTPMSNNPLHSTTLKYSETITVETLVGATTAITQNYRVRLWGYVYKVGELARVFGNMLFPTQLVDRARNRVLTLSKNAIAVNGDTWRTLPGGKDQSIPKINPFIRYANNKLVTDGKSGDYQFRYDIGNVDENEENLFFDFDGLDALLVEGIGIRADAAGNLADTALKTADSGYLTRKLADVAQNVIINELDCRTVRGVSKTAIYKGEEVDVPLRESIVGRVARDRIRDPLTDDLIVNENDAIAPEGAARIEDLGIDKIRVRSPLTCESILGVCAKCYGWDMSTGMA</sequence>
<dbReference type="GO" id="GO:0003899">
    <property type="term" value="F:DNA-directed RNA polymerase activity"/>
    <property type="evidence" value="ECO:0007669"/>
    <property type="project" value="InterPro"/>
</dbReference>
<reference evidence="2" key="1">
    <citation type="journal article" date="2015" name="Nature">
        <title>Complex archaea that bridge the gap between prokaryotes and eukaryotes.</title>
        <authorList>
            <person name="Spang A."/>
            <person name="Saw J.H."/>
            <person name="Jorgensen S.L."/>
            <person name="Zaremba-Niedzwiedzka K."/>
            <person name="Martijn J."/>
            <person name="Lind A.E."/>
            <person name="van Eijk R."/>
            <person name="Schleper C."/>
            <person name="Guy L."/>
            <person name="Ettema T.J."/>
        </authorList>
    </citation>
    <scope>NUCLEOTIDE SEQUENCE</scope>
</reference>
<dbReference type="AlphaFoldDB" id="A0A0F9PWQ6"/>
<dbReference type="InterPro" id="IPR007081">
    <property type="entry name" value="RNA_pol_Rpb1_5"/>
</dbReference>
<dbReference type="GO" id="GO:0006351">
    <property type="term" value="P:DNA-templated transcription"/>
    <property type="evidence" value="ECO:0007669"/>
    <property type="project" value="InterPro"/>
</dbReference>
<proteinExistence type="predicted"/>
<dbReference type="SUPFAM" id="SSF64484">
    <property type="entry name" value="beta and beta-prime subunits of DNA dependent RNA-polymerase"/>
    <property type="match status" value="1"/>
</dbReference>
<dbReference type="EMBL" id="LAZR01002093">
    <property type="protein sequence ID" value="KKN34654.1"/>
    <property type="molecule type" value="Genomic_DNA"/>
</dbReference>
<gene>
    <name evidence="2" type="ORF">LCGC14_0791700</name>
</gene>
<evidence type="ECO:0000313" key="2">
    <source>
        <dbReference type="EMBL" id="KKN34654.1"/>
    </source>
</evidence>
<feature type="non-terminal residue" evidence="2">
    <location>
        <position position="389"/>
    </location>
</feature>
<dbReference type="GO" id="GO:0003677">
    <property type="term" value="F:DNA binding"/>
    <property type="evidence" value="ECO:0007669"/>
    <property type="project" value="InterPro"/>
</dbReference>
<dbReference type="Pfam" id="PF04998">
    <property type="entry name" value="RNA_pol_Rpb1_5"/>
    <property type="match status" value="1"/>
</dbReference>
<protein>
    <recommendedName>
        <fullName evidence="1">RNA polymerase Rpb1 domain-containing protein</fullName>
    </recommendedName>
</protein>
<comment type="caution">
    <text evidence="2">The sequence shown here is derived from an EMBL/GenBank/DDBJ whole genome shotgun (WGS) entry which is preliminary data.</text>
</comment>
<feature type="domain" description="RNA polymerase Rpb1" evidence="1">
    <location>
        <begin position="263"/>
        <end position="334"/>
    </location>
</feature>
<evidence type="ECO:0000259" key="1">
    <source>
        <dbReference type="Pfam" id="PF04998"/>
    </source>
</evidence>
<organism evidence="2">
    <name type="scientific">marine sediment metagenome</name>
    <dbReference type="NCBI Taxonomy" id="412755"/>
    <lineage>
        <taxon>unclassified sequences</taxon>
        <taxon>metagenomes</taxon>
        <taxon>ecological metagenomes</taxon>
    </lineage>
</organism>